<evidence type="ECO:0000259" key="9">
    <source>
        <dbReference type="Pfam" id="PF00551"/>
    </source>
</evidence>
<dbReference type="EC" id="2.1.2.9" evidence="3 8"/>
<dbReference type="SUPFAM" id="SSF53328">
    <property type="entry name" value="Formyltransferase"/>
    <property type="match status" value="1"/>
</dbReference>
<dbReference type="CDD" id="cd08646">
    <property type="entry name" value="FMT_core_Met-tRNA-FMT_N"/>
    <property type="match status" value="1"/>
</dbReference>
<evidence type="ECO:0000256" key="1">
    <source>
        <dbReference type="ARBA" id="ARBA00002606"/>
    </source>
</evidence>
<dbReference type="InterPro" id="IPR002376">
    <property type="entry name" value="Formyl_transf_N"/>
</dbReference>
<evidence type="ECO:0000313" key="11">
    <source>
        <dbReference type="EMBL" id="MEJ8676439.1"/>
    </source>
</evidence>
<comment type="similarity">
    <text evidence="2 8">Belongs to the Fmt family.</text>
</comment>
<dbReference type="PANTHER" id="PTHR11138">
    <property type="entry name" value="METHIONYL-TRNA FORMYLTRANSFERASE"/>
    <property type="match status" value="1"/>
</dbReference>
<comment type="caution">
    <text evidence="11">The sequence shown here is derived from an EMBL/GenBank/DDBJ whole genome shotgun (WGS) entry which is preliminary data.</text>
</comment>
<dbReference type="CDD" id="cd08704">
    <property type="entry name" value="Met_tRNA_FMT_C"/>
    <property type="match status" value="1"/>
</dbReference>
<keyword evidence="6 8" id="KW-0648">Protein biosynthesis</keyword>
<evidence type="ECO:0000256" key="4">
    <source>
        <dbReference type="ARBA" id="ARBA00016014"/>
    </source>
</evidence>
<sequence length="307" mass="31941">MKLIFAGTPEFAAAALRALIAAGHEIPLVLTQPDRPAGRGMKLKPSPVKEVALAHGLRVEQPEKLRGNLEAQQMLRDVGAELMVVAAYGLILPQDVLDIPARGCLNIHASLLPRWRGAAPIQRAILAGDHETGITIMQMDVGLDTGDMLSIHPVAIAADETAATLHDKLAACGAQAIVETLGRLDAIAPQKQPEEGVTYAQKLSKAEAEIDWTLPAAAVARAIRAYNPAPGAFTSLNGEPLKLWMASAEAGRAEPGMVVAADADGVLVGAGEGLVRVSVLQAAGGKRLAARDFVAGRASLAGTRLGV</sequence>
<dbReference type="Gene3D" id="3.40.50.170">
    <property type="entry name" value="Formyl transferase, N-terminal domain"/>
    <property type="match status" value="1"/>
</dbReference>
<name>A0ABU8V5H9_9NEIS</name>
<dbReference type="EMBL" id="JAVFJF020000046">
    <property type="protein sequence ID" value="MEJ8676439.1"/>
    <property type="molecule type" value="Genomic_DNA"/>
</dbReference>
<dbReference type="Pfam" id="PF02911">
    <property type="entry name" value="Formyl_trans_C"/>
    <property type="match status" value="1"/>
</dbReference>
<feature type="binding site" evidence="8">
    <location>
        <begin position="110"/>
        <end position="113"/>
    </location>
    <ligand>
        <name>(6S)-5,6,7,8-tetrahydrofolate</name>
        <dbReference type="ChEBI" id="CHEBI:57453"/>
    </ligand>
</feature>
<feature type="domain" description="Formyl transferase N-terminal" evidence="9">
    <location>
        <begin position="1"/>
        <end position="181"/>
    </location>
</feature>
<evidence type="ECO:0000256" key="6">
    <source>
        <dbReference type="ARBA" id="ARBA00022917"/>
    </source>
</evidence>
<comment type="function">
    <text evidence="1 8">Attaches a formyl group to the free amino group of methionyl-tRNA(fMet). The formyl group appears to play a dual role in the initiator identity of N-formylmethionyl-tRNA by promoting its recognition by IF2 and preventing the misappropriation of this tRNA by the elongation apparatus.</text>
</comment>
<dbReference type="InterPro" id="IPR011034">
    <property type="entry name" value="Formyl_transferase-like_C_sf"/>
</dbReference>
<dbReference type="NCBIfam" id="TIGR00460">
    <property type="entry name" value="fmt"/>
    <property type="match status" value="1"/>
</dbReference>
<dbReference type="InterPro" id="IPR044135">
    <property type="entry name" value="Met-tRNA-FMT_C"/>
</dbReference>
<dbReference type="InterPro" id="IPR005793">
    <property type="entry name" value="Formyl_trans_C"/>
</dbReference>
<proteinExistence type="inferred from homology"/>
<dbReference type="HAMAP" id="MF_00182">
    <property type="entry name" value="Formyl_trans"/>
    <property type="match status" value="1"/>
</dbReference>
<evidence type="ECO:0000256" key="2">
    <source>
        <dbReference type="ARBA" id="ARBA00010699"/>
    </source>
</evidence>
<evidence type="ECO:0000313" key="12">
    <source>
        <dbReference type="Proteomes" id="UP001224516"/>
    </source>
</evidence>
<dbReference type="InterPro" id="IPR005794">
    <property type="entry name" value="Fmt"/>
</dbReference>
<evidence type="ECO:0000256" key="8">
    <source>
        <dbReference type="HAMAP-Rule" id="MF_00182"/>
    </source>
</evidence>
<keyword evidence="5 8" id="KW-0808">Transferase</keyword>
<dbReference type="InterPro" id="IPR036477">
    <property type="entry name" value="Formyl_transf_N_sf"/>
</dbReference>
<dbReference type="Pfam" id="PF00551">
    <property type="entry name" value="Formyl_trans_N"/>
    <property type="match status" value="1"/>
</dbReference>
<dbReference type="Proteomes" id="UP001224516">
    <property type="component" value="Unassembled WGS sequence"/>
</dbReference>
<evidence type="ECO:0000256" key="3">
    <source>
        <dbReference type="ARBA" id="ARBA00012261"/>
    </source>
</evidence>
<gene>
    <name evidence="8 11" type="primary">fmt</name>
    <name evidence="11" type="ORF">QCL97_017040</name>
</gene>
<dbReference type="GO" id="GO:0004479">
    <property type="term" value="F:methionyl-tRNA formyltransferase activity"/>
    <property type="evidence" value="ECO:0007669"/>
    <property type="project" value="UniProtKB-EC"/>
</dbReference>
<organism evidence="11 12">
    <name type="scientific">Chromobacterium amazonense</name>
    <dbReference type="NCBI Taxonomy" id="1382803"/>
    <lineage>
        <taxon>Bacteria</taxon>
        <taxon>Pseudomonadati</taxon>
        <taxon>Pseudomonadota</taxon>
        <taxon>Betaproteobacteria</taxon>
        <taxon>Neisseriales</taxon>
        <taxon>Chromobacteriaceae</taxon>
        <taxon>Chromobacterium</taxon>
    </lineage>
</organism>
<evidence type="ECO:0000256" key="5">
    <source>
        <dbReference type="ARBA" id="ARBA00022679"/>
    </source>
</evidence>
<dbReference type="SUPFAM" id="SSF50486">
    <property type="entry name" value="FMT C-terminal domain-like"/>
    <property type="match status" value="1"/>
</dbReference>
<reference evidence="11 12" key="1">
    <citation type="submission" date="2023-12" db="EMBL/GenBank/DDBJ databases">
        <title>Evaluation and characterization of a potential secondary metabolite violacein from indigenous Chromobacterium amazonense SAM215.</title>
        <authorList>
            <person name="Tarafdar M.R."/>
            <person name="Abedin S.M."/>
            <person name="Atiqua A."/>
            <person name="Saha A."/>
            <person name="Khan S.N."/>
        </authorList>
    </citation>
    <scope>NUCLEOTIDE SEQUENCE [LARGE SCALE GENOMIC DNA]</scope>
    <source>
        <strain evidence="11 12">SAM215</strain>
    </source>
</reference>
<dbReference type="InterPro" id="IPR041711">
    <property type="entry name" value="Met-tRNA-FMT_N"/>
</dbReference>
<comment type="catalytic activity">
    <reaction evidence="7 8">
        <text>L-methionyl-tRNA(fMet) + (6R)-10-formyltetrahydrofolate = N-formyl-L-methionyl-tRNA(fMet) + (6S)-5,6,7,8-tetrahydrofolate + H(+)</text>
        <dbReference type="Rhea" id="RHEA:24380"/>
        <dbReference type="Rhea" id="RHEA-COMP:9952"/>
        <dbReference type="Rhea" id="RHEA-COMP:9953"/>
        <dbReference type="ChEBI" id="CHEBI:15378"/>
        <dbReference type="ChEBI" id="CHEBI:57453"/>
        <dbReference type="ChEBI" id="CHEBI:78530"/>
        <dbReference type="ChEBI" id="CHEBI:78844"/>
        <dbReference type="ChEBI" id="CHEBI:195366"/>
        <dbReference type="EC" id="2.1.2.9"/>
    </reaction>
</comment>
<feature type="domain" description="Formyl transferase C-terminal" evidence="10">
    <location>
        <begin position="202"/>
        <end position="297"/>
    </location>
</feature>
<keyword evidence="12" id="KW-1185">Reference proteome</keyword>
<dbReference type="InterPro" id="IPR001555">
    <property type="entry name" value="GART_AS"/>
</dbReference>
<protein>
    <recommendedName>
        <fullName evidence="4 8">Methionyl-tRNA formyltransferase</fullName>
        <ecNumber evidence="3 8">2.1.2.9</ecNumber>
    </recommendedName>
</protein>
<dbReference type="RefSeq" id="WP_307910633.1">
    <property type="nucleotide sequence ID" value="NZ_JAVFJF020000046.1"/>
</dbReference>
<accession>A0ABU8V5H9</accession>
<evidence type="ECO:0000259" key="10">
    <source>
        <dbReference type="Pfam" id="PF02911"/>
    </source>
</evidence>
<dbReference type="PANTHER" id="PTHR11138:SF5">
    <property type="entry name" value="METHIONYL-TRNA FORMYLTRANSFERASE, MITOCHONDRIAL"/>
    <property type="match status" value="1"/>
</dbReference>
<dbReference type="InterPro" id="IPR037022">
    <property type="entry name" value="Formyl_trans_C_sf"/>
</dbReference>
<dbReference type="PROSITE" id="PS00373">
    <property type="entry name" value="GART"/>
    <property type="match status" value="1"/>
</dbReference>
<evidence type="ECO:0000256" key="7">
    <source>
        <dbReference type="ARBA" id="ARBA00048558"/>
    </source>
</evidence>
<dbReference type="Gene3D" id="3.10.25.10">
    <property type="entry name" value="Formyl transferase, C-terminal domain"/>
    <property type="match status" value="1"/>
</dbReference>